<reference evidence="10 11" key="1">
    <citation type="submission" date="2021-12" db="EMBL/GenBank/DDBJ databases">
        <title>Genome seq of P8.</title>
        <authorList>
            <person name="Seo T."/>
        </authorList>
    </citation>
    <scope>NUCLEOTIDE SEQUENCE [LARGE SCALE GENOMIC DNA]</scope>
    <source>
        <strain evidence="10 11">P8</strain>
    </source>
</reference>
<comment type="similarity">
    <text evidence="1 8">Belongs to the SOS response-associated peptidase family.</text>
</comment>
<dbReference type="SUPFAM" id="SSF143081">
    <property type="entry name" value="BB1717-like"/>
    <property type="match status" value="1"/>
</dbReference>
<dbReference type="EMBL" id="JAJTWU010000015">
    <property type="protein sequence ID" value="MCE4557981.1"/>
    <property type="molecule type" value="Genomic_DNA"/>
</dbReference>
<evidence type="ECO:0000256" key="9">
    <source>
        <dbReference type="SAM" id="MobiDB-lite"/>
    </source>
</evidence>
<evidence type="ECO:0000256" key="3">
    <source>
        <dbReference type="ARBA" id="ARBA00022763"/>
    </source>
</evidence>
<keyword evidence="7" id="KW-0456">Lyase</keyword>
<dbReference type="Gene3D" id="3.90.1680.10">
    <property type="entry name" value="SOS response associated peptidase-like"/>
    <property type="match status" value="1"/>
</dbReference>
<keyword evidence="11" id="KW-1185">Reference proteome</keyword>
<evidence type="ECO:0000256" key="7">
    <source>
        <dbReference type="ARBA" id="ARBA00023239"/>
    </source>
</evidence>
<dbReference type="RefSeq" id="WP_233375377.1">
    <property type="nucleotide sequence ID" value="NZ_JAJTWU010000015.1"/>
</dbReference>
<evidence type="ECO:0000256" key="5">
    <source>
        <dbReference type="ARBA" id="ARBA00023124"/>
    </source>
</evidence>
<accession>A0ABS8XZD0</accession>
<name>A0ABS8XZD0_9BURK</name>
<evidence type="ECO:0000313" key="10">
    <source>
        <dbReference type="EMBL" id="MCE4557981.1"/>
    </source>
</evidence>
<keyword evidence="3" id="KW-0227">DNA damage</keyword>
<organism evidence="10 11">
    <name type="scientific">Pelomonas cellulosilytica</name>
    <dbReference type="NCBI Taxonomy" id="2906762"/>
    <lineage>
        <taxon>Bacteria</taxon>
        <taxon>Pseudomonadati</taxon>
        <taxon>Pseudomonadota</taxon>
        <taxon>Betaproteobacteria</taxon>
        <taxon>Burkholderiales</taxon>
        <taxon>Sphaerotilaceae</taxon>
        <taxon>Roseateles</taxon>
    </lineage>
</organism>
<comment type="caution">
    <text evidence="10">The sequence shown here is derived from an EMBL/GenBank/DDBJ whole genome shotgun (WGS) entry which is preliminary data.</text>
</comment>
<evidence type="ECO:0000256" key="8">
    <source>
        <dbReference type="RuleBase" id="RU364100"/>
    </source>
</evidence>
<gene>
    <name evidence="10" type="ORF">LXT13_26690</name>
</gene>
<feature type="region of interest" description="Disordered" evidence="9">
    <location>
        <begin position="244"/>
        <end position="272"/>
    </location>
</feature>
<dbReference type="Pfam" id="PF02586">
    <property type="entry name" value="SRAP"/>
    <property type="match status" value="1"/>
</dbReference>
<evidence type="ECO:0000256" key="1">
    <source>
        <dbReference type="ARBA" id="ARBA00008136"/>
    </source>
</evidence>
<dbReference type="Proteomes" id="UP001200741">
    <property type="component" value="Unassembled WGS sequence"/>
</dbReference>
<keyword evidence="4 8" id="KW-0378">Hydrolase</keyword>
<dbReference type="PANTHER" id="PTHR13604:SF0">
    <property type="entry name" value="ABASIC SITE PROCESSING PROTEIN HMCES"/>
    <property type="match status" value="1"/>
</dbReference>
<keyword evidence="2 8" id="KW-0645">Protease</keyword>
<dbReference type="InterPro" id="IPR036590">
    <property type="entry name" value="SRAP-like"/>
</dbReference>
<evidence type="ECO:0000256" key="4">
    <source>
        <dbReference type="ARBA" id="ARBA00022801"/>
    </source>
</evidence>
<evidence type="ECO:0000313" key="11">
    <source>
        <dbReference type="Proteomes" id="UP001200741"/>
    </source>
</evidence>
<evidence type="ECO:0000256" key="2">
    <source>
        <dbReference type="ARBA" id="ARBA00022670"/>
    </source>
</evidence>
<keyword evidence="6" id="KW-0238">DNA-binding</keyword>
<sequence length="272" mass="30303">MCSNYEPVTDNARLLASFGVTLPERSDAAPYCSAGILAPFIVRSEVKSPDAIGEARLGLLGLLPSFATDIGFGRQTYHCNSETMKSKPAFRQSWWAERRCVIPVMAISEWCYESGRPEMWQIQRADGEPMGLAGLWSEWTSPTNEKVLSFTMLTINADGHEVFGRLNAPDHDKRMSVILPISAQELWLYGSLKDAERLLARYPADQLLAAPRESSASAPVRREPKSWRAVPDMFAPEWHAIAAEQPPKRAGRVHRMPPRPPELPGPTTGELF</sequence>
<dbReference type="EC" id="3.4.-.-" evidence="8"/>
<dbReference type="InterPro" id="IPR003738">
    <property type="entry name" value="SRAP"/>
</dbReference>
<dbReference type="PANTHER" id="PTHR13604">
    <property type="entry name" value="DC12-RELATED"/>
    <property type="match status" value="1"/>
</dbReference>
<evidence type="ECO:0000256" key="6">
    <source>
        <dbReference type="ARBA" id="ARBA00023125"/>
    </source>
</evidence>
<protein>
    <recommendedName>
        <fullName evidence="8">Abasic site processing protein</fullName>
        <ecNumber evidence="8">3.4.-.-</ecNumber>
    </recommendedName>
</protein>
<keyword evidence="5" id="KW-0190">Covalent protein-DNA linkage</keyword>
<proteinExistence type="inferred from homology"/>